<proteinExistence type="predicted"/>
<evidence type="ECO:0000313" key="2">
    <source>
        <dbReference type="EMBL" id="BBG23203.1"/>
    </source>
</evidence>
<sequence>MKRGGEEKLRRGRGGRGEKGREGERNEEDARKIKRRREDALRRGEEEVFLRSICFLHSRIAMS</sequence>
<protein>
    <submittedName>
        <fullName evidence="2">Uncharacterized protein</fullName>
    </submittedName>
</protein>
<dbReference type="GeneID" id="41714339"/>
<evidence type="ECO:0000313" key="3">
    <source>
        <dbReference type="Proteomes" id="UP000322983"/>
    </source>
</evidence>
<dbReference type="EMBL" id="AP018929">
    <property type="protein sequence ID" value="BBG23203.1"/>
    <property type="molecule type" value="Genomic_DNA"/>
</dbReference>
<dbReference type="Proteomes" id="UP000322983">
    <property type="component" value="Chromosome"/>
</dbReference>
<keyword evidence="3" id="KW-1185">Reference proteome</keyword>
<dbReference type="KEGG" id="step:IC006_0487"/>
<organism evidence="2 3">
    <name type="scientific">Sulfuracidifex tepidarius</name>
    <dbReference type="NCBI Taxonomy" id="1294262"/>
    <lineage>
        <taxon>Archaea</taxon>
        <taxon>Thermoproteota</taxon>
        <taxon>Thermoprotei</taxon>
        <taxon>Sulfolobales</taxon>
        <taxon>Sulfolobaceae</taxon>
        <taxon>Sulfuracidifex</taxon>
    </lineage>
</organism>
<name>A0A510DSP5_9CREN</name>
<dbReference type="RefSeq" id="WP_054846451.1">
    <property type="nucleotide sequence ID" value="NZ_AP018929.1"/>
</dbReference>
<accession>A0A510DSP5</accession>
<dbReference type="AlphaFoldDB" id="A0A510DSP5"/>
<reference evidence="2 3" key="1">
    <citation type="journal article" date="2020" name="Int. J. Syst. Evol. Microbiol.">
        <title>Sulfuracidifex tepidarius gen. nov., sp. nov. and transfer of Sulfolobus metallicus Huber and Stetter 1992 to the genus Sulfuracidifex as Sulfuracidifex metallicus comb. nov.</title>
        <authorList>
            <person name="Itoh T."/>
            <person name="Miura T."/>
            <person name="Sakai H.D."/>
            <person name="Kato S."/>
            <person name="Ohkuma M."/>
            <person name="Takashina T."/>
        </authorList>
    </citation>
    <scope>NUCLEOTIDE SEQUENCE [LARGE SCALE GENOMIC DNA]</scope>
    <source>
        <strain evidence="2 3">IC-006</strain>
    </source>
</reference>
<feature type="region of interest" description="Disordered" evidence="1">
    <location>
        <begin position="1"/>
        <end position="41"/>
    </location>
</feature>
<gene>
    <name evidence="2" type="ORF">IC006_0487</name>
</gene>
<evidence type="ECO:0000256" key="1">
    <source>
        <dbReference type="SAM" id="MobiDB-lite"/>
    </source>
</evidence>